<feature type="region of interest" description="Disordered" evidence="1">
    <location>
        <begin position="360"/>
        <end position="404"/>
    </location>
</feature>
<feature type="compositionally biased region" description="Basic residues" evidence="1">
    <location>
        <begin position="370"/>
        <end position="385"/>
    </location>
</feature>
<evidence type="ECO:0000313" key="2">
    <source>
        <dbReference type="EMBL" id="MPM62552.1"/>
    </source>
</evidence>
<protein>
    <submittedName>
        <fullName evidence="2">Uncharacterized protein</fullName>
    </submittedName>
</protein>
<sequence>MNVVAGDAGLDFGQFGFTARIHFRHIADIDAFFAGHGIGDRNIGEDAGQFADQQRFGHGAGGFIGTFERSGGAEREFVFSGQPGEERRPGFRLGVADGFIGGADELVGLGQGEVAGDGGGGLKRGFLFDLVKRLDFRFAVGDLAEQGRIVVVEELYGFRRGALCRLGAEIFIGHAGHGGLNRGRDDVTGAVVLEKFFQRGGLDLDRGREVGGGELAGHDLKFLRNHPAEGFKFAGRGDDGGALHLLKLGQQKVLARGGIERFLGKSLSREKTLDEIAVKLFAELTGFIAEKEPEELPDLGVGNLKPGLLGRGEAGQGVEGLVHHPVAHAVVDRNAHENLRREHVVHDLFVQRGISDLAPEDFSGGAAARTSRKGIHNPRPRRQKIGKGDDDDHRDHTEDNPVVTGKKRIHLCDGHYASSPEKNHTFY</sequence>
<evidence type="ECO:0000256" key="1">
    <source>
        <dbReference type="SAM" id="MobiDB-lite"/>
    </source>
</evidence>
<gene>
    <name evidence="2" type="ORF">SDC9_109427</name>
</gene>
<name>A0A645BB57_9ZZZZ</name>
<reference evidence="2" key="1">
    <citation type="submission" date="2019-08" db="EMBL/GenBank/DDBJ databases">
        <authorList>
            <person name="Kucharzyk K."/>
            <person name="Murdoch R.W."/>
            <person name="Higgins S."/>
            <person name="Loffler F."/>
        </authorList>
    </citation>
    <scope>NUCLEOTIDE SEQUENCE</scope>
</reference>
<dbReference type="EMBL" id="VSSQ01018925">
    <property type="protein sequence ID" value="MPM62552.1"/>
    <property type="molecule type" value="Genomic_DNA"/>
</dbReference>
<accession>A0A645BB57</accession>
<organism evidence="2">
    <name type="scientific">bioreactor metagenome</name>
    <dbReference type="NCBI Taxonomy" id="1076179"/>
    <lineage>
        <taxon>unclassified sequences</taxon>
        <taxon>metagenomes</taxon>
        <taxon>ecological metagenomes</taxon>
    </lineage>
</organism>
<feature type="compositionally biased region" description="Basic and acidic residues" evidence="1">
    <location>
        <begin position="386"/>
        <end position="399"/>
    </location>
</feature>
<comment type="caution">
    <text evidence="2">The sequence shown here is derived from an EMBL/GenBank/DDBJ whole genome shotgun (WGS) entry which is preliminary data.</text>
</comment>
<proteinExistence type="predicted"/>
<dbReference type="AlphaFoldDB" id="A0A645BB57"/>